<dbReference type="Proteomes" id="UP001552299">
    <property type="component" value="Unassembled WGS sequence"/>
</dbReference>
<keyword evidence="1 2" id="KW-0103">Bromodomain</keyword>
<accession>A0ABD0VU97</accession>
<reference evidence="4 5" key="1">
    <citation type="journal article" date="2024" name="Plant Biotechnol. J.">
        <title>Dendrobium thyrsiflorum genome and its molecular insights into genes involved in important horticultural traits.</title>
        <authorList>
            <person name="Chen B."/>
            <person name="Wang J.Y."/>
            <person name="Zheng P.J."/>
            <person name="Li K.L."/>
            <person name="Liang Y.M."/>
            <person name="Chen X.F."/>
            <person name="Zhang C."/>
            <person name="Zhao X."/>
            <person name="He X."/>
            <person name="Zhang G.Q."/>
            <person name="Liu Z.J."/>
            <person name="Xu Q."/>
        </authorList>
    </citation>
    <scope>NUCLEOTIDE SEQUENCE [LARGE SCALE GENOMIC DNA]</scope>
    <source>
        <strain evidence="4">GZMU011</strain>
    </source>
</reference>
<proteinExistence type="predicted"/>
<feature type="domain" description="Bromo" evidence="3">
    <location>
        <begin position="221"/>
        <end position="293"/>
    </location>
</feature>
<dbReference type="Gene3D" id="1.20.920.10">
    <property type="entry name" value="Bromodomain-like"/>
    <property type="match status" value="1"/>
</dbReference>
<evidence type="ECO:0000256" key="2">
    <source>
        <dbReference type="PROSITE-ProRule" id="PRU00035"/>
    </source>
</evidence>
<sequence length="311" mass="35613">MRASSRVRKRAGVGAIARARGQARERGQSRGQLRRGYAGRLGQLQVVCAGRRRQQGRGRAAWAAWGIDSRVSREKERMLGSLSEKPFIMGWPLSSFLPAAVCKSTKQRSLRVLQRTRKVRKWPSLKHVKISRPPFVPYDIPKPYYVGSNQLPELSSEYQIHDDEGIAQIRATCDRAAHVLDFAGIMVKPSISTNEIDKASVENKSNEQAFKKCCVLISKLTKHNHSWVFNALVDANAFGLPDYHKIITNSMDLGTLKSHLSRNWYKATKELAEDVRLIFHNVMTCNPRPLQIFEERWPIIEVDLDYHYRYR</sequence>
<evidence type="ECO:0000313" key="4">
    <source>
        <dbReference type="EMBL" id="KAL0928699.1"/>
    </source>
</evidence>
<gene>
    <name evidence="4" type="ORF">M5K25_000613</name>
</gene>
<keyword evidence="5" id="KW-1185">Reference proteome</keyword>
<name>A0ABD0VU97_DENTH</name>
<dbReference type="InterPro" id="IPR036427">
    <property type="entry name" value="Bromodomain-like_sf"/>
</dbReference>
<dbReference type="InterPro" id="IPR001487">
    <property type="entry name" value="Bromodomain"/>
</dbReference>
<evidence type="ECO:0000259" key="3">
    <source>
        <dbReference type="PROSITE" id="PS50014"/>
    </source>
</evidence>
<evidence type="ECO:0000313" key="5">
    <source>
        <dbReference type="Proteomes" id="UP001552299"/>
    </source>
</evidence>
<dbReference type="SMART" id="SM00297">
    <property type="entry name" value="BROMO"/>
    <property type="match status" value="1"/>
</dbReference>
<dbReference type="PANTHER" id="PTHR45926">
    <property type="entry name" value="OSJNBA0053K19.4 PROTEIN"/>
    <property type="match status" value="1"/>
</dbReference>
<dbReference type="AlphaFoldDB" id="A0ABD0VU97"/>
<dbReference type="SUPFAM" id="SSF47370">
    <property type="entry name" value="Bromodomain"/>
    <property type="match status" value="1"/>
</dbReference>
<evidence type="ECO:0000256" key="1">
    <source>
        <dbReference type="ARBA" id="ARBA00023117"/>
    </source>
</evidence>
<dbReference type="Pfam" id="PF00439">
    <property type="entry name" value="Bromodomain"/>
    <property type="match status" value="1"/>
</dbReference>
<dbReference type="PROSITE" id="PS50014">
    <property type="entry name" value="BROMODOMAIN_2"/>
    <property type="match status" value="1"/>
</dbReference>
<protein>
    <recommendedName>
        <fullName evidence="3">Bromo domain-containing protein</fullName>
    </recommendedName>
</protein>
<dbReference type="PRINTS" id="PR00503">
    <property type="entry name" value="BROMODOMAIN"/>
</dbReference>
<dbReference type="EMBL" id="JANQDX010000001">
    <property type="protein sequence ID" value="KAL0928699.1"/>
    <property type="molecule type" value="Genomic_DNA"/>
</dbReference>
<organism evidence="4 5">
    <name type="scientific">Dendrobium thyrsiflorum</name>
    <name type="common">Pinecone-like raceme dendrobium</name>
    <name type="synonym">Orchid</name>
    <dbReference type="NCBI Taxonomy" id="117978"/>
    <lineage>
        <taxon>Eukaryota</taxon>
        <taxon>Viridiplantae</taxon>
        <taxon>Streptophyta</taxon>
        <taxon>Embryophyta</taxon>
        <taxon>Tracheophyta</taxon>
        <taxon>Spermatophyta</taxon>
        <taxon>Magnoliopsida</taxon>
        <taxon>Liliopsida</taxon>
        <taxon>Asparagales</taxon>
        <taxon>Orchidaceae</taxon>
        <taxon>Epidendroideae</taxon>
        <taxon>Malaxideae</taxon>
        <taxon>Dendrobiinae</taxon>
        <taxon>Dendrobium</taxon>
    </lineage>
</organism>
<comment type="caution">
    <text evidence="4">The sequence shown here is derived from an EMBL/GenBank/DDBJ whole genome shotgun (WGS) entry which is preliminary data.</text>
</comment>